<keyword evidence="2 8" id="KW-0349">Heme</keyword>
<keyword evidence="13" id="KW-1185">Reference proteome</keyword>
<dbReference type="InterPro" id="IPR026259">
    <property type="entry name" value="MauG/Cytc_peroxidase"/>
</dbReference>
<accession>A0A5S9PAW1</accession>
<dbReference type="GO" id="GO:0020037">
    <property type="term" value="F:heme binding"/>
    <property type="evidence" value="ECO:0007669"/>
    <property type="project" value="InterPro"/>
</dbReference>
<evidence type="ECO:0000256" key="1">
    <source>
        <dbReference type="ARBA" id="ARBA00004418"/>
    </source>
</evidence>
<keyword evidence="3 9" id="KW-0479">Metal-binding</keyword>
<comment type="subcellular location">
    <subcellularLocation>
        <location evidence="1">Periplasm</location>
    </subcellularLocation>
</comment>
<feature type="binding site" description="axial binding residue" evidence="9">
    <location>
        <position position="308"/>
    </location>
    <ligand>
        <name>heme c</name>
        <dbReference type="ChEBI" id="CHEBI:61717"/>
        <label>2</label>
    </ligand>
    <ligandPart>
        <name>Fe</name>
        <dbReference type="ChEBI" id="CHEBI:18248"/>
    </ligandPart>
</feature>
<keyword evidence="6 12" id="KW-0560">Oxidoreductase</keyword>
<feature type="binding site" description="covalent" evidence="8">
    <location>
        <position position="87"/>
    </location>
    <ligand>
        <name>heme c</name>
        <dbReference type="ChEBI" id="CHEBI:61717"/>
        <label>1</label>
    </ligand>
</feature>
<dbReference type="InterPro" id="IPR036909">
    <property type="entry name" value="Cyt_c-like_dom_sf"/>
</dbReference>
<feature type="binding site" description="covalent" evidence="8">
    <location>
        <position position="234"/>
    </location>
    <ligand>
        <name>heme c</name>
        <dbReference type="ChEBI" id="CHEBI:61717"/>
        <label>2</label>
    </ligand>
</feature>
<dbReference type="InterPro" id="IPR004852">
    <property type="entry name" value="Di-haem_cyt_c_peroxidsae"/>
</dbReference>
<dbReference type="GO" id="GO:0009055">
    <property type="term" value="F:electron transfer activity"/>
    <property type="evidence" value="ECO:0007669"/>
    <property type="project" value="InterPro"/>
</dbReference>
<reference evidence="12 13" key="1">
    <citation type="submission" date="2019-11" db="EMBL/GenBank/DDBJ databases">
        <authorList>
            <person name="Holert J."/>
        </authorList>
    </citation>
    <scope>NUCLEOTIDE SEQUENCE [LARGE SCALE GENOMIC DNA]</scope>
    <source>
        <strain evidence="12">SB11_3</strain>
    </source>
</reference>
<organism evidence="12 13">
    <name type="scientific">BD1-7 clade bacterium</name>
    <dbReference type="NCBI Taxonomy" id="2029982"/>
    <lineage>
        <taxon>Bacteria</taxon>
        <taxon>Pseudomonadati</taxon>
        <taxon>Pseudomonadota</taxon>
        <taxon>Gammaproteobacteria</taxon>
        <taxon>Cellvibrionales</taxon>
        <taxon>Spongiibacteraceae</taxon>
        <taxon>BD1-7 clade</taxon>
    </lineage>
</organism>
<evidence type="ECO:0000256" key="5">
    <source>
        <dbReference type="ARBA" id="ARBA00022764"/>
    </source>
</evidence>
<dbReference type="EMBL" id="CACSIO010000006">
    <property type="protein sequence ID" value="CAA0100694.1"/>
    <property type="molecule type" value="Genomic_DNA"/>
</dbReference>
<dbReference type="InterPro" id="IPR051395">
    <property type="entry name" value="Cytochrome_c_Peroxidase/MauG"/>
</dbReference>
<dbReference type="Proteomes" id="UP000441399">
    <property type="component" value="Unassembled WGS sequence"/>
</dbReference>
<feature type="signal peptide" evidence="10">
    <location>
        <begin position="1"/>
        <end position="28"/>
    </location>
</feature>
<protein>
    <submittedName>
        <fullName evidence="12">Cytochrome c551 peroxidase</fullName>
        <ecNumber evidence="12">1.11.1.5</ecNumber>
    </submittedName>
</protein>
<dbReference type="PANTHER" id="PTHR30600:SF7">
    <property type="entry name" value="CYTOCHROME C PEROXIDASE-RELATED"/>
    <property type="match status" value="1"/>
</dbReference>
<evidence type="ECO:0000256" key="6">
    <source>
        <dbReference type="ARBA" id="ARBA00023002"/>
    </source>
</evidence>
<dbReference type="SUPFAM" id="SSF46626">
    <property type="entry name" value="Cytochrome c"/>
    <property type="match status" value="2"/>
</dbReference>
<feature type="binding site" description="covalent" evidence="8">
    <location>
        <position position="237"/>
    </location>
    <ligand>
        <name>heme c</name>
        <dbReference type="ChEBI" id="CHEBI:61717"/>
        <label>2</label>
    </ligand>
</feature>
<dbReference type="PANTHER" id="PTHR30600">
    <property type="entry name" value="CYTOCHROME C PEROXIDASE-RELATED"/>
    <property type="match status" value="1"/>
</dbReference>
<evidence type="ECO:0000259" key="11">
    <source>
        <dbReference type="PROSITE" id="PS51007"/>
    </source>
</evidence>
<dbReference type="EC" id="1.11.1.5" evidence="12"/>
<gene>
    <name evidence="12" type="primary">ccp_4</name>
    <name evidence="12" type="ORF">OPDIPICF_04340</name>
</gene>
<dbReference type="GO" id="GO:0042597">
    <property type="term" value="C:periplasmic space"/>
    <property type="evidence" value="ECO:0007669"/>
    <property type="project" value="UniProtKB-SubCell"/>
</dbReference>
<keyword evidence="7 9" id="KW-0408">Iron</keyword>
<name>A0A5S9PAW1_9GAMM</name>
<dbReference type="PROSITE" id="PS51007">
    <property type="entry name" value="CYTC"/>
    <property type="match status" value="2"/>
</dbReference>
<feature type="binding site" description="axial binding residue" evidence="9">
    <location>
        <position position="88"/>
    </location>
    <ligand>
        <name>heme c</name>
        <dbReference type="ChEBI" id="CHEBI:61717"/>
        <label>1</label>
    </ligand>
    <ligandPart>
        <name>Fe</name>
        <dbReference type="ChEBI" id="CHEBI:18248"/>
    </ligandPart>
</feature>
<evidence type="ECO:0000313" key="13">
    <source>
        <dbReference type="Proteomes" id="UP000441399"/>
    </source>
</evidence>
<dbReference type="Pfam" id="PF03150">
    <property type="entry name" value="CCP_MauG"/>
    <property type="match status" value="1"/>
</dbReference>
<dbReference type="AlphaFoldDB" id="A0A5S9PAW1"/>
<feature type="binding site" description="axial binding residue" evidence="9">
    <location>
        <position position="238"/>
    </location>
    <ligand>
        <name>heme c</name>
        <dbReference type="ChEBI" id="CHEBI:61717"/>
        <label>2</label>
    </ligand>
    <ligandPart>
        <name>Fe</name>
        <dbReference type="ChEBI" id="CHEBI:18248"/>
    </ligandPart>
</feature>
<keyword evidence="4 10" id="KW-0732">Signal</keyword>
<dbReference type="GO" id="GO:0046872">
    <property type="term" value="F:metal ion binding"/>
    <property type="evidence" value="ECO:0007669"/>
    <property type="project" value="UniProtKB-KW"/>
</dbReference>
<evidence type="ECO:0000256" key="9">
    <source>
        <dbReference type="PIRSR" id="PIRSR000294-2"/>
    </source>
</evidence>
<evidence type="ECO:0000256" key="10">
    <source>
        <dbReference type="SAM" id="SignalP"/>
    </source>
</evidence>
<feature type="binding site" description="covalent" evidence="8">
    <location>
        <position position="84"/>
    </location>
    <ligand>
        <name>heme c</name>
        <dbReference type="ChEBI" id="CHEBI:61717"/>
        <label>1</label>
    </ligand>
</feature>
<feature type="domain" description="Cytochrome c" evidence="11">
    <location>
        <begin position="220"/>
        <end position="333"/>
    </location>
</feature>
<evidence type="ECO:0000256" key="2">
    <source>
        <dbReference type="ARBA" id="ARBA00022617"/>
    </source>
</evidence>
<dbReference type="InterPro" id="IPR009056">
    <property type="entry name" value="Cyt_c-like_dom"/>
</dbReference>
<proteinExistence type="predicted"/>
<evidence type="ECO:0000256" key="8">
    <source>
        <dbReference type="PIRSR" id="PIRSR000294-1"/>
    </source>
</evidence>
<dbReference type="GO" id="GO:0004130">
    <property type="term" value="F:cytochrome-c peroxidase activity"/>
    <property type="evidence" value="ECO:0007669"/>
    <property type="project" value="UniProtKB-EC"/>
</dbReference>
<evidence type="ECO:0000256" key="7">
    <source>
        <dbReference type="ARBA" id="ARBA00023004"/>
    </source>
</evidence>
<feature type="domain" description="Cytochrome c" evidence="11">
    <location>
        <begin position="62"/>
        <end position="176"/>
    </location>
</feature>
<keyword evidence="5" id="KW-0574">Periplasm</keyword>
<dbReference type="Gene3D" id="1.10.760.10">
    <property type="entry name" value="Cytochrome c-like domain"/>
    <property type="match status" value="2"/>
</dbReference>
<keyword evidence="12" id="KW-0575">Peroxidase</keyword>
<evidence type="ECO:0000256" key="4">
    <source>
        <dbReference type="ARBA" id="ARBA00022729"/>
    </source>
</evidence>
<sequence length="339" mass="36864">MISTERVKNIALAGIIATTASMATSVMAETSATDKQSLRQQSKAMFGTLPDTMPGSDNDTAILIELGEKLYMDPRLSVNDTQSCNSCHLIGSDKTGTGVDNLATSPGAIKGKGGDRNSPTVWNAGFQVAQFWDGRAEDLKAQAKGPILNPVEMAMPSEQAVEEKIGGIEEYQVAFKQAFGSEDAVTYDNLAHAIAAFERTLISQDRFDEFMNGDDNALNDQELAGLQTFISTGCVACHSGKTLGGHMYQKLGMVNAYPHQEDLGRHKVTGNEADKMVFKVPMLRDISRAAPYFHDGSIETLDQAIKDMAWYQLGRKFDQQQVDDIAAFLKALDHQPTSL</sequence>
<comment type="cofactor">
    <cofactor evidence="8">
        <name>heme</name>
        <dbReference type="ChEBI" id="CHEBI:30413"/>
    </cofactor>
    <text evidence="8">Binds 2 heme groups.</text>
</comment>
<comment type="PTM">
    <text evidence="8">Binds 2 heme groups per subunit.</text>
</comment>
<evidence type="ECO:0000313" key="12">
    <source>
        <dbReference type="EMBL" id="CAA0100694.1"/>
    </source>
</evidence>
<dbReference type="PIRSF" id="PIRSF000294">
    <property type="entry name" value="Cytochrome-c_peroxidase"/>
    <property type="match status" value="1"/>
</dbReference>
<feature type="chain" id="PRO_5024859396" evidence="10">
    <location>
        <begin position="29"/>
        <end position="339"/>
    </location>
</feature>
<evidence type="ECO:0000256" key="3">
    <source>
        <dbReference type="ARBA" id="ARBA00022723"/>
    </source>
</evidence>